<reference evidence="19 20" key="1">
    <citation type="submission" date="2020-08" db="EMBL/GenBank/DDBJ databases">
        <authorList>
            <person name="Hejnol A."/>
        </authorList>
    </citation>
    <scope>NUCLEOTIDE SEQUENCE [LARGE SCALE GENOMIC DNA]</scope>
</reference>
<dbReference type="PROSITE" id="PS50011">
    <property type="entry name" value="PROTEIN_KINASE_DOM"/>
    <property type="match status" value="1"/>
</dbReference>
<evidence type="ECO:0000259" key="18">
    <source>
        <dbReference type="PROSITE" id="PS50011"/>
    </source>
</evidence>
<evidence type="ECO:0000256" key="13">
    <source>
        <dbReference type="ARBA" id="ARBA00048679"/>
    </source>
</evidence>
<evidence type="ECO:0000256" key="12">
    <source>
        <dbReference type="ARBA" id="ARBA00047899"/>
    </source>
</evidence>
<keyword evidence="3" id="KW-0723">Serine/threonine-protein kinase</keyword>
<dbReference type="InterPro" id="IPR001245">
    <property type="entry name" value="Ser-Thr/Tyr_kinase_cat_dom"/>
</dbReference>
<dbReference type="InterPro" id="IPR020635">
    <property type="entry name" value="Tyr_kinase_cat_dom"/>
</dbReference>
<keyword evidence="10 16" id="KW-1133">Transmembrane helix</keyword>
<keyword evidence="9 14" id="KW-0067">ATP-binding</keyword>
<dbReference type="AlphaFoldDB" id="A0A7I8VJ05"/>
<evidence type="ECO:0000256" key="17">
    <source>
        <dbReference type="SAM" id="SignalP"/>
    </source>
</evidence>
<dbReference type="InterPro" id="IPR000719">
    <property type="entry name" value="Prot_kinase_dom"/>
</dbReference>
<evidence type="ECO:0000256" key="7">
    <source>
        <dbReference type="ARBA" id="ARBA00022741"/>
    </source>
</evidence>
<organism evidence="19 20">
    <name type="scientific">Dimorphilus gyrociliatus</name>
    <dbReference type="NCBI Taxonomy" id="2664684"/>
    <lineage>
        <taxon>Eukaryota</taxon>
        <taxon>Metazoa</taxon>
        <taxon>Spiralia</taxon>
        <taxon>Lophotrochozoa</taxon>
        <taxon>Annelida</taxon>
        <taxon>Polychaeta</taxon>
        <taxon>Polychaeta incertae sedis</taxon>
        <taxon>Dinophilidae</taxon>
        <taxon>Dimorphilus</taxon>
    </lineage>
</organism>
<dbReference type="PROSITE" id="PS00109">
    <property type="entry name" value="PROTEIN_KINASE_TYR"/>
    <property type="match status" value="1"/>
</dbReference>
<evidence type="ECO:0000256" key="15">
    <source>
        <dbReference type="SAM" id="MobiDB-lite"/>
    </source>
</evidence>
<keyword evidence="17" id="KW-0732">Signal</keyword>
<dbReference type="Proteomes" id="UP000549394">
    <property type="component" value="Unassembled WGS sequence"/>
</dbReference>
<dbReference type="Pfam" id="PF07714">
    <property type="entry name" value="PK_Tyr_Ser-Thr"/>
    <property type="match status" value="1"/>
</dbReference>
<dbReference type="FunFam" id="3.30.200.20:FF:000275">
    <property type="entry name" value="Apoptosis associated tyrosine kinase"/>
    <property type="match status" value="1"/>
</dbReference>
<gene>
    <name evidence="19" type="ORF">DGYR_LOCUS4838</name>
</gene>
<keyword evidence="11 16" id="KW-0472">Membrane</keyword>
<dbReference type="GO" id="GO:0012505">
    <property type="term" value="C:endomembrane system"/>
    <property type="evidence" value="ECO:0007669"/>
    <property type="project" value="UniProtKB-ARBA"/>
</dbReference>
<feature type="transmembrane region" description="Helical" evidence="16">
    <location>
        <begin position="40"/>
        <end position="62"/>
    </location>
</feature>
<feature type="binding site" evidence="14">
    <location>
        <position position="198"/>
    </location>
    <ligand>
        <name>ATP</name>
        <dbReference type="ChEBI" id="CHEBI:30616"/>
    </ligand>
</feature>
<comment type="catalytic activity">
    <reaction evidence="12">
        <text>L-threonyl-[protein] + ATP = O-phospho-L-threonyl-[protein] + ADP + H(+)</text>
        <dbReference type="Rhea" id="RHEA:46608"/>
        <dbReference type="Rhea" id="RHEA-COMP:11060"/>
        <dbReference type="Rhea" id="RHEA-COMP:11605"/>
        <dbReference type="ChEBI" id="CHEBI:15378"/>
        <dbReference type="ChEBI" id="CHEBI:30013"/>
        <dbReference type="ChEBI" id="CHEBI:30616"/>
        <dbReference type="ChEBI" id="CHEBI:61977"/>
        <dbReference type="ChEBI" id="CHEBI:456216"/>
        <dbReference type="EC" id="2.7.11.1"/>
    </reaction>
</comment>
<dbReference type="CDD" id="cd00192">
    <property type="entry name" value="PTKc"/>
    <property type="match status" value="1"/>
</dbReference>
<dbReference type="GO" id="GO:0005737">
    <property type="term" value="C:cytoplasm"/>
    <property type="evidence" value="ECO:0007669"/>
    <property type="project" value="UniProtKB-ARBA"/>
</dbReference>
<keyword evidence="8" id="KW-0418">Kinase</keyword>
<dbReference type="GO" id="GO:0004674">
    <property type="term" value="F:protein serine/threonine kinase activity"/>
    <property type="evidence" value="ECO:0007669"/>
    <property type="project" value="UniProtKB-KW"/>
</dbReference>
<dbReference type="PANTHER" id="PTHR24417">
    <property type="entry name" value="SERINE/THREONINE-PROTEIN KINASE LMTK1"/>
    <property type="match status" value="1"/>
</dbReference>
<comment type="catalytic activity">
    <reaction evidence="13">
        <text>L-seryl-[protein] + ATP = O-phospho-L-seryl-[protein] + ADP + H(+)</text>
        <dbReference type="Rhea" id="RHEA:17989"/>
        <dbReference type="Rhea" id="RHEA-COMP:9863"/>
        <dbReference type="Rhea" id="RHEA-COMP:11604"/>
        <dbReference type="ChEBI" id="CHEBI:15378"/>
        <dbReference type="ChEBI" id="CHEBI:29999"/>
        <dbReference type="ChEBI" id="CHEBI:30616"/>
        <dbReference type="ChEBI" id="CHEBI:83421"/>
        <dbReference type="ChEBI" id="CHEBI:456216"/>
        <dbReference type="EC" id="2.7.11.1"/>
    </reaction>
</comment>
<dbReference type="InterPro" id="IPR017441">
    <property type="entry name" value="Protein_kinase_ATP_BS"/>
</dbReference>
<comment type="subcellular location">
    <subcellularLocation>
        <location evidence="1">Membrane</location>
    </subcellularLocation>
</comment>
<evidence type="ECO:0000256" key="6">
    <source>
        <dbReference type="ARBA" id="ARBA00022692"/>
    </source>
</evidence>
<feature type="region of interest" description="Disordered" evidence="15">
    <location>
        <begin position="648"/>
        <end position="800"/>
    </location>
</feature>
<keyword evidence="7 14" id="KW-0547">Nucleotide-binding</keyword>
<evidence type="ECO:0000313" key="20">
    <source>
        <dbReference type="Proteomes" id="UP000549394"/>
    </source>
</evidence>
<dbReference type="Gene3D" id="1.10.510.10">
    <property type="entry name" value="Transferase(Phosphotransferase) domain 1"/>
    <property type="match status" value="1"/>
</dbReference>
<dbReference type="EMBL" id="CAJFCJ010000006">
    <property type="protein sequence ID" value="CAD5116194.1"/>
    <property type="molecule type" value="Genomic_DNA"/>
</dbReference>
<evidence type="ECO:0000256" key="5">
    <source>
        <dbReference type="ARBA" id="ARBA00022679"/>
    </source>
</evidence>
<dbReference type="GO" id="GO:0004713">
    <property type="term" value="F:protein tyrosine kinase activity"/>
    <property type="evidence" value="ECO:0007669"/>
    <property type="project" value="InterPro"/>
</dbReference>
<evidence type="ECO:0000256" key="11">
    <source>
        <dbReference type="ARBA" id="ARBA00023136"/>
    </source>
</evidence>
<dbReference type="OrthoDB" id="5973359at2759"/>
<evidence type="ECO:0000256" key="14">
    <source>
        <dbReference type="PROSITE-ProRule" id="PRU10141"/>
    </source>
</evidence>
<dbReference type="GO" id="GO:0016020">
    <property type="term" value="C:membrane"/>
    <property type="evidence" value="ECO:0007669"/>
    <property type="project" value="UniProtKB-SubCell"/>
</dbReference>
<evidence type="ECO:0000256" key="9">
    <source>
        <dbReference type="ARBA" id="ARBA00022840"/>
    </source>
</evidence>
<feature type="region of interest" description="Disordered" evidence="15">
    <location>
        <begin position="526"/>
        <end position="563"/>
    </location>
</feature>
<dbReference type="PANTHER" id="PTHR24417:SF7">
    <property type="entry name" value="CHROMATIN MODIFICATION-RELATED PROTEIN EAF1"/>
    <property type="match status" value="1"/>
</dbReference>
<keyword evidence="20" id="KW-1185">Reference proteome</keyword>
<evidence type="ECO:0000256" key="4">
    <source>
        <dbReference type="ARBA" id="ARBA00022553"/>
    </source>
</evidence>
<keyword evidence="4" id="KW-0597">Phosphoprotein</keyword>
<dbReference type="Gene3D" id="3.30.200.20">
    <property type="entry name" value="Phosphorylase Kinase, domain 1"/>
    <property type="match status" value="1"/>
</dbReference>
<keyword evidence="5" id="KW-0808">Transferase</keyword>
<evidence type="ECO:0000256" key="3">
    <source>
        <dbReference type="ARBA" id="ARBA00022527"/>
    </source>
</evidence>
<evidence type="ECO:0000256" key="10">
    <source>
        <dbReference type="ARBA" id="ARBA00022989"/>
    </source>
</evidence>
<keyword evidence="6 16" id="KW-0812">Transmembrane</keyword>
<feature type="compositionally biased region" description="Basic and acidic residues" evidence="15">
    <location>
        <begin position="788"/>
        <end position="800"/>
    </location>
</feature>
<dbReference type="InterPro" id="IPR011009">
    <property type="entry name" value="Kinase-like_dom_sf"/>
</dbReference>
<evidence type="ECO:0000313" key="19">
    <source>
        <dbReference type="EMBL" id="CAD5116194.1"/>
    </source>
</evidence>
<accession>A0A7I8VJ05</accession>
<feature type="compositionally biased region" description="Basic and acidic residues" evidence="15">
    <location>
        <begin position="648"/>
        <end position="703"/>
    </location>
</feature>
<feature type="compositionally biased region" description="Basic and acidic residues" evidence="15">
    <location>
        <begin position="725"/>
        <end position="744"/>
    </location>
</feature>
<proteinExistence type="predicted"/>
<feature type="chain" id="PRO_5029518974" description="non-specific serine/threonine protein kinase" evidence="17">
    <location>
        <begin position="22"/>
        <end position="800"/>
    </location>
</feature>
<name>A0A7I8VJ05_9ANNE</name>
<feature type="domain" description="Protein kinase" evidence="18">
    <location>
        <begin position="163"/>
        <end position="444"/>
    </location>
</feature>
<dbReference type="GO" id="GO:0005524">
    <property type="term" value="F:ATP binding"/>
    <property type="evidence" value="ECO:0007669"/>
    <property type="project" value="UniProtKB-UniRule"/>
</dbReference>
<evidence type="ECO:0000256" key="8">
    <source>
        <dbReference type="ARBA" id="ARBA00022777"/>
    </source>
</evidence>
<evidence type="ECO:0000256" key="1">
    <source>
        <dbReference type="ARBA" id="ARBA00004370"/>
    </source>
</evidence>
<evidence type="ECO:0000256" key="16">
    <source>
        <dbReference type="SAM" id="Phobius"/>
    </source>
</evidence>
<dbReference type="PROSITE" id="PS00107">
    <property type="entry name" value="PROTEIN_KINASE_ATP"/>
    <property type="match status" value="1"/>
</dbReference>
<feature type="compositionally biased region" description="Basic and acidic residues" evidence="15">
    <location>
        <begin position="764"/>
        <end position="774"/>
    </location>
</feature>
<feature type="signal peptide" evidence="17">
    <location>
        <begin position="1"/>
        <end position="21"/>
    </location>
</feature>
<dbReference type="SMART" id="SM00219">
    <property type="entry name" value="TyrKc"/>
    <property type="match status" value="1"/>
</dbReference>
<dbReference type="PRINTS" id="PR00109">
    <property type="entry name" value="TYRKINASE"/>
</dbReference>
<sequence length="800" mass="89467">MRAYSFFVIYALLFSADICLGGSIVDKGETATLLLPETAGLFVSLAVLVLIITVLIGCAEICKKGNSGFQDLPDETIPRPGNDLVIFPPIESTPDSQMTGPPIIEPLPDLASIKKPSISNSMSLRPKIALLNEPDARQERNSMQEKIKLQSIISRNQLPREKLNYIKEIGNGWFGNVLQGDGKDLLPGYRKSKVVVLKLNEEADPHDQLNFLLEASAYREVQHENVIKLHGQCVETTPFLLVLEYCTFGDLKQYLVGHKVAFESISEKGLLLRFACDIAAGLKALHEAKFIHRDIAIRNCLLSSDLTCKVGDYFINENIYNDEYYTDSNGDNIPIRWIAPETVKVENKFIKLNSPTETANVWSYGIVLWEIMTFGSLPYAGLEDDFLIKHVLKDKELLLSKPDLPIRYIDKMFELVGLCCSIDPNSRPSLRELRIMLLQLLSYYTKVNDVNKDAFEEKWNKLLPKKPAQSVDVRNMDENGAIPNKPIDLDLADVHLTNKYPTSAKPLEASPINELCLQDEFSSLQHRKRHSTSSSDSDVIVLDERNSIVPNSTSTPAPKEFKDQRSIIKNDSASDTFHTALTSQTSQSSELESFSSKLDSSKFAAMLDTVGPLSLDVSSETVSEEDDDEEFSVEASVETIKNDGFEALAEKRVEQPANKAIDESDKSKIEEEKKEVKTESKNTDVEKATGEEKKQENNKEKDAGNAIATGDDKHKDSSAIVTDNYDNKKTDEKPIENNDKETSKVIEAVAEHLTSNDTENNTSTDKKAEEENKSDNNIIDLDQESENEENKNTVKNEIKK</sequence>
<dbReference type="EC" id="2.7.11.1" evidence="2"/>
<evidence type="ECO:0000256" key="2">
    <source>
        <dbReference type="ARBA" id="ARBA00012513"/>
    </source>
</evidence>
<comment type="caution">
    <text evidence="19">The sequence shown here is derived from an EMBL/GenBank/DDBJ whole genome shotgun (WGS) entry which is preliminary data.</text>
</comment>
<dbReference type="InterPro" id="IPR008266">
    <property type="entry name" value="Tyr_kinase_AS"/>
</dbReference>
<dbReference type="SUPFAM" id="SSF56112">
    <property type="entry name" value="Protein kinase-like (PK-like)"/>
    <property type="match status" value="1"/>
</dbReference>
<protein>
    <recommendedName>
        <fullName evidence="2">non-specific serine/threonine protein kinase</fullName>
        <ecNumber evidence="2">2.7.11.1</ecNumber>
    </recommendedName>
</protein>